<dbReference type="SMART" id="SM01332">
    <property type="entry name" value="Cyclin_C"/>
    <property type="match status" value="1"/>
</dbReference>
<accession>A0A383WE76</accession>
<feature type="domain" description="Cyclin-like" evidence="5">
    <location>
        <begin position="142"/>
        <end position="227"/>
    </location>
</feature>
<gene>
    <name evidence="7" type="ORF">BQ4739_LOCUS15524</name>
    <name evidence="8" type="ORF">BQ4739_LOCUS16275</name>
</gene>
<evidence type="ECO:0000256" key="4">
    <source>
        <dbReference type="RuleBase" id="RU000383"/>
    </source>
</evidence>
<dbReference type="InterPro" id="IPR006671">
    <property type="entry name" value="Cyclin_N"/>
</dbReference>
<dbReference type="EMBL" id="FNXT01001245">
    <property type="protein sequence ID" value="SZX75905.1"/>
    <property type="molecule type" value="Genomic_DNA"/>
</dbReference>
<dbReference type="SUPFAM" id="SSF47954">
    <property type="entry name" value="Cyclin-like"/>
    <property type="match status" value="2"/>
</dbReference>
<sequence>MYPQTGAFSQPPASKWEQEAGTCPSSSSCVASESCVCLPGSQCSEGCLQQQDAAGIYSTEAFSLEESSCAYQECGSTSGQTQWRGDFPEQTGRLELLQMIRCQMDVEQEVHPPRQFLDPHRQAAAAGSSDFLTPGMRMIVASWMVEVAEEFRLQQETLHLATGLLDRFLSSTQDVPRCVLQLLAVACMMLAAKDLEVVQPTVEQFCAVTANHFKRQDLLRMERIVLDVLEFRLSSPSSYTFLHLLAQACSHCVTPSVLSLAMYVCELAVLEYDMHQYPHSTRAGAALLLSQLSLGAAAHLPNVASVVAALGIPVDELAGCMESLLSLQKAAFQHTLAAAAAAAGCGAAAQSCEVGDLLAPLRTKYGHACWCDVSGVPPIAALPPAYVWAAY</sequence>
<keyword evidence="3" id="KW-0131">Cell cycle</keyword>
<name>A0A383WE76_TETOB</name>
<evidence type="ECO:0000313" key="8">
    <source>
        <dbReference type="EMBL" id="SZX75905.1"/>
    </source>
</evidence>
<evidence type="ECO:0008006" key="10">
    <source>
        <dbReference type="Google" id="ProtNLM"/>
    </source>
</evidence>
<dbReference type="Proteomes" id="UP000256970">
    <property type="component" value="Unassembled WGS sequence"/>
</dbReference>
<dbReference type="Pfam" id="PF02984">
    <property type="entry name" value="Cyclin_C"/>
    <property type="match status" value="1"/>
</dbReference>
<keyword evidence="2 4" id="KW-0195">Cyclin</keyword>
<organism evidence="8 9">
    <name type="scientific">Tetradesmus obliquus</name>
    <name type="common">Green alga</name>
    <name type="synonym">Acutodesmus obliquus</name>
    <dbReference type="NCBI Taxonomy" id="3088"/>
    <lineage>
        <taxon>Eukaryota</taxon>
        <taxon>Viridiplantae</taxon>
        <taxon>Chlorophyta</taxon>
        <taxon>core chlorophytes</taxon>
        <taxon>Chlorophyceae</taxon>
        <taxon>CS clade</taxon>
        <taxon>Sphaeropleales</taxon>
        <taxon>Scenedesmaceae</taxon>
        <taxon>Tetradesmus</taxon>
    </lineage>
</organism>
<dbReference type="GO" id="GO:0051301">
    <property type="term" value="P:cell division"/>
    <property type="evidence" value="ECO:0007669"/>
    <property type="project" value="UniProtKB-KW"/>
</dbReference>
<reference evidence="8 9" key="1">
    <citation type="submission" date="2016-10" db="EMBL/GenBank/DDBJ databases">
        <authorList>
            <person name="Cai Z."/>
        </authorList>
    </citation>
    <scope>NUCLEOTIDE SEQUENCE [LARGE SCALE GENOMIC DNA]</scope>
</reference>
<dbReference type="CDD" id="cd20537">
    <property type="entry name" value="CYCLIN_CCNO-like_rpt2"/>
    <property type="match status" value="1"/>
</dbReference>
<dbReference type="Pfam" id="PF00134">
    <property type="entry name" value="Cyclin_N"/>
    <property type="match status" value="1"/>
</dbReference>
<evidence type="ECO:0000313" key="7">
    <source>
        <dbReference type="EMBL" id="SZX75232.1"/>
    </source>
</evidence>
<dbReference type="AlphaFoldDB" id="A0A383WE76"/>
<keyword evidence="9" id="KW-1185">Reference proteome</keyword>
<evidence type="ECO:0000256" key="1">
    <source>
        <dbReference type="ARBA" id="ARBA00022618"/>
    </source>
</evidence>
<evidence type="ECO:0000256" key="2">
    <source>
        <dbReference type="ARBA" id="ARBA00023127"/>
    </source>
</evidence>
<dbReference type="FunFam" id="1.10.472.10:FF:000001">
    <property type="entry name" value="G2/mitotic-specific cyclin"/>
    <property type="match status" value="1"/>
</dbReference>
<dbReference type="EMBL" id="FNXT01001226">
    <property type="protein sequence ID" value="SZX75232.1"/>
    <property type="molecule type" value="Genomic_DNA"/>
</dbReference>
<feature type="domain" description="Cyclin-like" evidence="5">
    <location>
        <begin position="240"/>
        <end position="326"/>
    </location>
</feature>
<evidence type="ECO:0000259" key="6">
    <source>
        <dbReference type="SMART" id="SM01332"/>
    </source>
</evidence>
<dbReference type="InterPro" id="IPR004367">
    <property type="entry name" value="Cyclin_C-dom"/>
</dbReference>
<dbReference type="PANTHER" id="PTHR10177">
    <property type="entry name" value="CYCLINS"/>
    <property type="match status" value="1"/>
</dbReference>
<dbReference type="SMART" id="SM00385">
    <property type="entry name" value="CYCLIN"/>
    <property type="match status" value="2"/>
</dbReference>
<evidence type="ECO:0000313" key="9">
    <source>
        <dbReference type="Proteomes" id="UP000256970"/>
    </source>
</evidence>
<dbReference type="Gene3D" id="1.10.472.10">
    <property type="entry name" value="Cyclin-like"/>
    <property type="match status" value="2"/>
</dbReference>
<evidence type="ECO:0000256" key="3">
    <source>
        <dbReference type="ARBA" id="ARBA00023306"/>
    </source>
</evidence>
<dbReference type="InterPro" id="IPR039361">
    <property type="entry name" value="Cyclin"/>
</dbReference>
<keyword evidence="1" id="KW-0132">Cell division</keyword>
<dbReference type="InterPro" id="IPR013763">
    <property type="entry name" value="Cyclin-like_dom"/>
</dbReference>
<dbReference type="STRING" id="3088.A0A383WE76"/>
<comment type="similarity">
    <text evidence="4">Belongs to the cyclin family.</text>
</comment>
<feature type="domain" description="Cyclin C-terminal" evidence="6">
    <location>
        <begin position="236"/>
        <end position="353"/>
    </location>
</feature>
<dbReference type="InterPro" id="IPR036915">
    <property type="entry name" value="Cyclin-like_sf"/>
</dbReference>
<protein>
    <recommendedName>
        <fullName evidence="10">Cyclin N-terminal domain-containing protein</fullName>
    </recommendedName>
</protein>
<evidence type="ECO:0000259" key="5">
    <source>
        <dbReference type="SMART" id="SM00385"/>
    </source>
</evidence>
<proteinExistence type="inferred from homology"/>